<protein>
    <submittedName>
        <fullName evidence="2">LOW QUALITY PROTEIN: uncharacterized protein C22orf24 homolog</fullName>
    </submittedName>
</protein>
<gene>
    <name evidence="2" type="primary">CUNH22orf24</name>
</gene>
<dbReference type="GeneID" id="105308354"/>
<evidence type="ECO:0000313" key="1">
    <source>
        <dbReference type="Proteomes" id="UP000515202"/>
    </source>
</evidence>
<evidence type="ECO:0000313" key="2">
    <source>
        <dbReference type="RefSeq" id="XP_011382590.1"/>
    </source>
</evidence>
<proteinExistence type="predicted"/>
<name>A0A6P3RJW7_PTEVA</name>
<dbReference type="KEGG" id="pvp:105308354"/>
<dbReference type="AlphaFoldDB" id="A0A6P3RJW7"/>
<accession>A0A6P3RJW7</accession>
<keyword evidence="1" id="KW-1185">Reference proteome</keyword>
<dbReference type="RefSeq" id="XP_011382590.1">
    <property type="nucleotide sequence ID" value="XM_011384288.1"/>
</dbReference>
<dbReference type="CTD" id="25775"/>
<sequence length="146" mass="16156">MAIINKSKNDSVGFLSVTWEAAQVDGRVRSFFSSEGVRYFTLDRTPPPQAARAQCWVFPLCIETVSSSPPPDRESRDAGTLSRSQLYLQSLALCLAYSRCSINTSQVTECIVSASGSHRALREPGRWEESFRTLAPPYISRSSSES</sequence>
<organism evidence="1 2">
    <name type="scientific">Pteropus vampyrus</name>
    <name type="common">Large flying fox</name>
    <dbReference type="NCBI Taxonomy" id="132908"/>
    <lineage>
        <taxon>Eukaryota</taxon>
        <taxon>Metazoa</taxon>
        <taxon>Chordata</taxon>
        <taxon>Craniata</taxon>
        <taxon>Vertebrata</taxon>
        <taxon>Euteleostomi</taxon>
        <taxon>Mammalia</taxon>
        <taxon>Eutheria</taxon>
        <taxon>Laurasiatheria</taxon>
        <taxon>Chiroptera</taxon>
        <taxon>Yinpterochiroptera</taxon>
        <taxon>Pteropodoidea</taxon>
        <taxon>Pteropodidae</taxon>
        <taxon>Pteropodinae</taxon>
        <taxon>Pteropus</taxon>
    </lineage>
</organism>
<dbReference type="OrthoDB" id="9809702at2759"/>
<reference evidence="2" key="1">
    <citation type="submission" date="2025-08" db="UniProtKB">
        <authorList>
            <consortium name="RefSeq"/>
        </authorList>
    </citation>
    <scope>IDENTIFICATION</scope>
    <source>
        <tissue evidence="2">Kidney</tissue>
    </source>
</reference>
<dbReference type="Proteomes" id="UP000515202">
    <property type="component" value="Unplaced"/>
</dbReference>